<accession>A0A0J7YPP0</accession>
<sequence>MISSNNLRPIAPECGGRSSERSKKRPNTDQVQLWHTPSDVTLPSKPPAHHRIAAASRRALAYHVIKTAIKLELSNRRHRR</sequence>
<dbReference type="Gramene" id="KMS65489">
    <property type="protein sequence ID" value="KMS65489"/>
    <property type="gene ID" value="BVRB_035480"/>
</dbReference>
<protein>
    <submittedName>
        <fullName evidence="2">Uncharacterized protein</fullName>
    </submittedName>
</protein>
<evidence type="ECO:0000313" key="2">
    <source>
        <dbReference type="EMBL" id="KMS65489.1"/>
    </source>
</evidence>
<keyword evidence="3" id="KW-1185">Reference proteome</keyword>
<dbReference type="AlphaFoldDB" id="A0A0J7YPP0"/>
<dbReference type="Proteomes" id="UP000035740">
    <property type="component" value="Unassembled WGS sequence"/>
</dbReference>
<proteinExistence type="predicted"/>
<evidence type="ECO:0000256" key="1">
    <source>
        <dbReference type="SAM" id="MobiDB-lite"/>
    </source>
</evidence>
<gene>
    <name evidence="2" type="ORF">BVRB_035480</name>
</gene>
<evidence type="ECO:0000313" key="3">
    <source>
        <dbReference type="Proteomes" id="UP000035740"/>
    </source>
</evidence>
<reference evidence="2 3" key="1">
    <citation type="journal article" date="2014" name="Nature">
        <title>The genome of the recently domesticated crop plant sugar beet (Beta vulgaris).</title>
        <authorList>
            <person name="Dohm J.C."/>
            <person name="Minoche A.E."/>
            <person name="Holtgrawe D."/>
            <person name="Capella-Gutierrez S."/>
            <person name="Zakrzewski F."/>
            <person name="Tafer H."/>
            <person name="Rupp O."/>
            <person name="Sorensen T.R."/>
            <person name="Stracke R."/>
            <person name="Reinhardt R."/>
            <person name="Goesmann A."/>
            <person name="Kraft T."/>
            <person name="Schulz B."/>
            <person name="Stadler P.F."/>
            <person name="Schmidt T."/>
            <person name="Gabaldon T."/>
            <person name="Lehrach H."/>
            <person name="Weisshaar B."/>
            <person name="Himmelbauer H."/>
        </authorList>
    </citation>
    <scope>NUCLEOTIDE SEQUENCE [LARGE SCALE GENOMIC DNA]</scope>
    <source>
        <tissue evidence="2">Taproot</tissue>
    </source>
</reference>
<organism evidence="2 3">
    <name type="scientific">Beta vulgaris subsp. vulgaris</name>
    <name type="common">Beet</name>
    <dbReference type="NCBI Taxonomy" id="3555"/>
    <lineage>
        <taxon>Eukaryota</taxon>
        <taxon>Viridiplantae</taxon>
        <taxon>Streptophyta</taxon>
        <taxon>Embryophyta</taxon>
        <taxon>Tracheophyta</taxon>
        <taxon>Spermatophyta</taxon>
        <taxon>Magnoliopsida</taxon>
        <taxon>eudicotyledons</taxon>
        <taxon>Gunneridae</taxon>
        <taxon>Pentapetalae</taxon>
        <taxon>Caryophyllales</taxon>
        <taxon>Chenopodiaceae</taxon>
        <taxon>Betoideae</taxon>
        <taxon>Beta</taxon>
    </lineage>
</organism>
<feature type="region of interest" description="Disordered" evidence="1">
    <location>
        <begin position="1"/>
        <end position="31"/>
    </location>
</feature>
<name>A0A0J7YPP0_BETVV</name>
<dbReference type="EMBL" id="KQ107844">
    <property type="protein sequence ID" value="KMS65489.1"/>
    <property type="molecule type" value="Genomic_DNA"/>
</dbReference>